<organism evidence="7 8">
    <name type="scientific">Fructilactobacillus florum DSM 22689 = JCM 16035</name>
    <dbReference type="NCBI Taxonomy" id="1423745"/>
    <lineage>
        <taxon>Bacteria</taxon>
        <taxon>Bacillati</taxon>
        <taxon>Bacillota</taxon>
        <taxon>Bacilli</taxon>
        <taxon>Lactobacillales</taxon>
        <taxon>Lactobacillaceae</taxon>
        <taxon>Fructilactobacillus</taxon>
    </lineage>
</organism>
<comment type="similarity">
    <text evidence="1">Belongs to the bacterial solute-binding protein 3 family.</text>
</comment>
<evidence type="ECO:0000256" key="3">
    <source>
        <dbReference type="ARBA" id="ARBA00022729"/>
    </source>
</evidence>
<evidence type="ECO:0000256" key="2">
    <source>
        <dbReference type="ARBA" id="ARBA00022448"/>
    </source>
</evidence>
<dbReference type="InterPro" id="IPR051455">
    <property type="entry name" value="Bact_solute-bind_prot3"/>
</dbReference>
<comment type="caution">
    <text evidence="7">The sequence shown here is derived from an EMBL/GenBank/DDBJ whole genome shotgun (WGS) entry which is preliminary data.</text>
</comment>
<dbReference type="InterPro" id="IPR001320">
    <property type="entry name" value="Iontro_rcpt_C"/>
</dbReference>
<dbReference type="GO" id="GO:0005576">
    <property type="term" value="C:extracellular region"/>
    <property type="evidence" value="ECO:0007669"/>
    <property type="project" value="TreeGrafter"/>
</dbReference>
<proteinExistence type="inferred from homology"/>
<dbReference type="PANTHER" id="PTHR30085">
    <property type="entry name" value="AMINO ACID ABC TRANSPORTER PERMEASE"/>
    <property type="match status" value="1"/>
</dbReference>
<dbReference type="InterPro" id="IPR001638">
    <property type="entry name" value="Solute-binding_3/MltF_N"/>
</dbReference>
<dbReference type="RefSeq" id="WP_009166422.1">
    <property type="nucleotide sequence ID" value="NZ_AYZI01000006.1"/>
</dbReference>
<keyword evidence="4" id="KW-0472">Membrane</keyword>
<feature type="domain" description="Ionotropic glutamate receptor C-terminal" evidence="6">
    <location>
        <begin position="52"/>
        <end position="276"/>
    </location>
</feature>
<protein>
    <submittedName>
        <fullName evidence="7">ABC transporter glutamine-binding protein glnH</fullName>
    </submittedName>
</protein>
<dbReference type="PATRIC" id="fig|1423745.4.peg.1080"/>
<evidence type="ECO:0000259" key="6">
    <source>
        <dbReference type="SMART" id="SM00079"/>
    </source>
</evidence>
<dbReference type="GO" id="GO:0006865">
    <property type="term" value="P:amino acid transport"/>
    <property type="evidence" value="ECO:0007669"/>
    <property type="project" value="TreeGrafter"/>
</dbReference>
<evidence type="ECO:0000256" key="1">
    <source>
        <dbReference type="ARBA" id="ARBA00010333"/>
    </source>
</evidence>
<feature type="transmembrane region" description="Helical" evidence="4">
    <location>
        <begin position="9"/>
        <end position="29"/>
    </location>
</feature>
<evidence type="ECO:0000313" key="7">
    <source>
        <dbReference type="EMBL" id="KRM91297.1"/>
    </source>
</evidence>
<gene>
    <name evidence="7" type="ORF">FC87_GL001017</name>
</gene>
<dbReference type="Proteomes" id="UP000051586">
    <property type="component" value="Unassembled WGS sequence"/>
</dbReference>
<dbReference type="SUPFAM" id="SSF53850">
    <property type="entry name" value="Periplasmic binding protein-like II"/>
    <property type="match status" value="1"/>
</dbReference>
<feature type="domain" description="Solute-binding protein family 3/N-terminal" evidence="5">
    <location>
        <begin position="50"/>
        <end position="277"/>
    </location>
</feature>
<reference evidence="7 8" key="1">
    <citation type="journal article" date="2015" name="Genome Announc.">
        <title>Expanding the biotechnology potential of lactobacilli through comparative genomics of 213 strains and associated genera.</title>
        <authorList>
            <person name="Sun Z."/>
            <person name="Harris H.M."/>
            <person name="McCann A."/>
            <person name="Guo C."/>
            <person name="Argimon S."/>
            <person name="Zhang W."/>
            <person name="Yang X."/>
            <person name="Jeffery I.B."/>
            <person name="Cooney J.C."/>
            <person name="Kagawa T.F."/>
            <person name="Liu W."/>
            <person name="Song Y."/>
            <person name="Salvetti E."/>
            <person name="Wrobel A."/>
            <person name="Rasinkangas P."/>
            <person name="Parkhill J."/>
            <person name="Rea M.C."/>
            <person name="O'Sullivan O."/>
            <person name="Ritari J."/>
            <person name="Douillard F.P."/>
            <person name="Paul Ross R."/>
            <person name="Yang R."/>
            <person name="Briner A.E."/>
            <person name="Felis G.E."/>
            <person name="de Vos W.M."/>
            <person name="Barrangou R."/>
            <person name="Klaenhammer T.R."/>
            <person name="Caufield P.W."/>
            <person name="Cui Y."/>
            <person name="Zhang H."/>
            <person name="O'Toole P.W."/>
        </authorList>
    </citation>
    <scope>NUCLEOTIDE SEQUENCE [LARGE SCALE GENOMIC DNA]</scope>
    <source>
        <strain evidence="7 8">DSM 22689</strain>
    </source>
</reference>
<name>A0A0R2CI40_9LACO</name>
<evidence type="ECO:0000256" key="4">
    <source>
        <dbReference type="SAM" id="Phobius"/>
    </source>
</evidence>
<keyword evidence="3" id="KW-0732">Signal</keyword>
<dbReference type="SMART" id="SM00079">
    <property type="entry name" value="PBPe"/>
    <property type="match status" value="1"/>
</dbReference>
<evidence type="ECO:0000259" key="5">
    <source>
        <dbReference type="SMART" id="SM00062"/>
    </source>
</evidence>
<dbReference type="GO" id="GO:0015276">
    <property type="term" value="F:ligand-gated monoatomic ion channel activity"/>
    <property type="evidence" value="ECO:0007669"/>
    <property type="project" value="InterPro"/>
</dbReference>
<dbReference type="AlphaFoldDB" id="A0A0R2CI40"/>
<dbReference type="STRING" id="1423745.GCA_001311215_01188"/>
<keyword evidence="2" id="KW-0813">Transport</keyword>
<sequence>MSKFKLKRIGLVASVILVLVIIGGIFFGINAQKQQLKGTDKLQTVKETHTMRWGVKCDTRLFGLIDPKTGESQGFDVDIARAVTAQIAKDQGTTIKPEFTPVTTNSKIQLLKNNQVDAVAASMTITPERAKVVDFTKSYFPAGQSILVKKGSPVTSIRDLNNPKYTVIGIMGTTALDTMKKFAPNAKVIAMPDNSQALSALESGQGDAITTDNAILYGLAQQSHDTQVVGKPFTNQPYGLAVNKGQASLRKAVDRALQETIDNGTYNRLIQKWFSNIPGLDWRELTK</sequence>
<dbReference type="PANTHER" id="PTHR30085:SF6">
    <property type="entry name" value="ABC TRANSPORTER GLUTAMINE-BINDING PROTEIN GLNH"/>
    <property type="match status" value="1"/>
</dbReference>
<evidence type="ECO:0000313" key="8">
    <source>
        <dbReference type="Proteomes" id="UP000051586"/>
    </source>
</evidence>
<dbReference type="Gene3D" id="3.40.190.10">
    <property type="entry name" value="Periplasmic binding protein-like II"/>
    <property type="match status" value="2"/>
</dbReference>
<keyword evidence="4" id="KW-1133">Transmembrane helix</keyword>
<keyword evidence="4" id="KW-0812">Transmembrane</keyword>
<accession>A0A0R2CI40</accession>
<dbReference type="EMBL" id="AYZI01000006">
    <property type="protein sequence ID" value="KRM91297.1"/>
    <property type="molecule type" value="Genomic_DNA"/>
</dbReference>
<dbReference type="Pfam" id="PF00497">
    <property type="entry name" value="SBP_bac_3"/>
    <property type="match status" value="1"/>
</dbReference>
<dbReference type="GO" id="GO:0016020">
    <property type="term" value="C:membrane"/>
    <property type="evidence" value="ECO:0007669"/>
    <property type="project" value="InterPro"/>
</dbReference>
<dbReference type="SMART" id="SM00062">
    <property type="entry name" value="PBPb"/>
    <property type="match status" value="1"/>
</dbReference>
<dbReference type="GO" id="GO:0030288">
    <property type="term" value="C:outer membrane-bounded periplasmic space"/>
    <property type="evidence" value="ECO:0007669"/>
    <property type="project" value="TreeGrafter"/>
</dbReference>